<dbReference type="InterPro" id="IPR041698">
    <property type="entry name" value="Methyltransf_25"/>
</dbReference>
<evidence type="ECO:0000313" key="2">
    <source>
        <dbReference type="EMBL" id="MBK1707417.1"/>
    </source>
</evidence>
<dbReference type="Pfam" id="PF13649">
    <property type="entry name" value="Methyltransf_25"/>
    <property type="match status" value="1"/>
</dbReference>
<proteinExistence type="predicted"/>
<dbReference type="SUPFAM" id="SSF53335">
    <property type="entry name" value="S-adenosyl-L-methionine-dependent methyltransferases"/>
    <property type="match status" value="1"/>
</dbReference>
<comment type="caution">
    <text evidence="2">The sequence shown here is derived from an EMBL/GenBank/DDBJ whole genome shotgun (WGS) entry which is preliminary data.</text>
</comment>
<feature type="domain" description="Methyltransferase" evidence="1">
    <location>
        <begin position="50"/>
        <end position="88"/>
    </location>
</feature>
<dbReference type="RefSeq" id="WP_200348898.1">
    <property type="nucleotide sequence ID" value="NZ_NRSJ01000100.1"/>
</dbReference>
<protein>
    <recommendedName>
        <fullName evidence="1">Methyltransferase domain-containing protein</fullName>
    </recommendedName>
</protein>
<name>A0AAJ0U8Z4_9GAMM</name>
<evidence type="ECO:0000259" key="1">
    <source>
        <dbReference type="Pfam" id="PF13649"/>
    </source>
</evidence>
<evidence type="ECO:0000313" key="3">
    <source>
        <dbReference type="Proteomes" id="UP001296776"/>
    </source>
</evidence>
<reference evidence="2" key="1">
    <citation type="submission" date="2017-08" db="EMBL/GenBank/DDBJ databases">
        <authorList>
            <person name="Imhoff J.F."/>
            <person name="Rahn T."/>
            <person name="Kuenzel S."/>
            <person name="Neulinger S.C."/>
        </authorList>
    </citation>
    <scope>NUCLEOTIDE SEQUENCE</scope>
    <source>
        <strain evidence="2">DSM 11080</strain>
    </source>
</reference>
<keyword evidence="3" id="KW-1185">Reference proteome</keyword>
<sequence length="94" mass="10298">MREPAISGDRYSHAGVNHSHGVLLPAVLDLITELERFDTLGGHRRRRLFELGCGNGSVAHALTERGWDVTGVDPSAERIAQAQTAYPHLNLQTL</sequence>
<dbReference type="InterPro" id="IPR029063">
    <property type="entry name" value="SAM-dependent_MTases_sf"/>
</dbReference>
<reference evidence="2" key="2">
    <citation type="journal article" date="2020" name="Microorganisms">
        <title>Osmotic Adaptation and Compatible Solute Biosynthesis of Phototrophic Bacteria as Revealed from Genome Analyses.</title>
        <authorList>
            <person name="Imhoff J.F."/>
            <person name="Rahn T."/>
            <person name="Kunzel S."/>
            <person name="Keller A."/>
            <person name="Neulinger S.C."/>
        </authorList>
    </citation>
    <scope>NUCLEOTIDE SEQUENCE</scope>
    <source>
        <strain evidence="2">DSM 11080</strain>
    </source>
</reference>
<dbReference type="AlphaFoldDB" id="A0AAJ0U8Z4"/>
<accession>A0AAJ0U8Z4</accession>
<dbReference type="Proteomes" id="UP001296776">
    <property type="component" value="Unassembled WGS sequence"/>
</dbReference>
<dbReference type="EMBL" id="NRSJ01000100">
    <property type="protein sequence ID" value="MBK1707417.1"/>
    <property type="molecule type" value="Genomic_DNA"/>
</dbReference>
<gene>
    <name evidence="2" type="ORF">CKO40_23525</name>
</gene>
<organism evidence="2 3">
    <name type="scientific">Halochromatium glycolicum</name>
    <dbReference type="NCBI Taxonomy" id="85075"/>
    <lineage>
        <taxon>Bacteria</taxon>
        <taxon>Pseudomonadati</taxon>
        <taxon>Pseudomonadota</taxon>
        <taxon>Gammaproteobacteria</taxon>
        <taxon>Chromatiales</taxon>
        <taxon>Chromatiaceae</taxon>
        <taxon>Halochromatium</taxon>
    </lineage>
</organism>
<dbReference type="Gene3D" id="3.40.50.150">
    <property type="entry name" value="Vaccinia Virus protein VP39"/>
    <property type="match status" value="1"/>
</dbReference>